<accession>A0ACC2W399</accession>
<keyword evidence="2" id="KW-1185">Reference proteome</keyword>
<comment type="caution">
    <text evidence="1">The sequence shown here is derived from an EMBL/GenBank/DDBJ whole genome shotgun (WGS) entry which is preliminary data.</text>
</comment>
<reference evidence="1" key="1">
    <citation type="submission" date="2023-04" db="EMBL/GenBank/DDBJ databases">
        <title>Draft Genome sequencing of Naganishia species isolated from polar environments using Oxford Nanopore Technology.</title>
        <authorList>
            <person name="Leo P."/>
            <person name="Venkateswaran K."/>
        </authorList>
    </citation>
    <scope>NUCLEOTIDE SEQUENCE</scope>
    <source>
        <strain evidence="1">MNA-CCFEE 5262</strain>
    </source>
</reference>
<organism evidence="1 2">
    <name type="scientific">Naganishia adeliensis</name>
    <dbReference type="NCBI Taxonomy" id="92952"/>
    <lineage>
        <taxon>Eukaryota</taxon>
        <taxon>Fungi</taxon>
        <taxon>Dikarya</taxon>
        <taxon>Basidiomycota</taxon>
        <taxon>Agaricomycotina</taxon>
        <taxon>Tremellomycetes</taxon>
        <taxon>Filobasidiales</taxon>
        <taxon>Filobasidiaceae</taxon>
        <taxon>Naganishia</taxon>
    </lineage>
</organism>
<protein>
    <submittedName>
        <fullName evidence="1">Uncharacterized protein</fullName>
    </submittedName>
</protein>
<proteinExistence type="predicted"/>
<evidence type="ECO:0000313" key="1">
    <source>
        <dbReference type="EMBL" id="KAJ9105769.1"/>
    </source>
</evidence>
<name>A0ACC2W399_9TREE</name>
<sequence length="699" mass="79856">MKIDIENILTLKFGATLPAWTKPFLLAVDILADVEAEQSTSDEEDNITHAEYLSVTSFQETESNLQAAIDGCDGKQVLPVTWLASLYMKNERWDKACPAALKAVELDPLQSSSALRLATCYEMQREYVKAYEWLQRGLSLIPCTEKEQHQLEKLAWLRQHADDAKTNIRRVDPFDVLPKELLINLMQYGLLQDRHFVLKSSWISKRWRESMVNDCPELWGNFDLPWREVRDKALIPKREAWVKRSGGKFHKIDVTDTPVTGVSKFTKSFENYFDTVRQLRLSMGDNKTLFRFASKFRRACRELQHLYLDGGEIPEKTESAMDQGWYLSHVLHCGLLAKSSNSTLKTLEVRNIDFREQSDASDDDELPRFGSGMFELEEDAAAYPALERLIVSGCKFDIDGSMMDAPEDPDAKDDVGLNRYWTCPLHKVLRGAENLRYLKVNCISTLTSYHTSIRQVTAPDRTELPHVKTCIIPPPAVWTLDISTPNAERLSFVLPDGTSRYMYEKRHPDFRRALIPHFKDSPVAEHQLDNITHLELECCSADVIWRFEEWLSRLPNLVSLTIHGVTHMDQVLNCRAPDPRCSQQRVDKRILQTLIQHPNWLPKLADLRLRNCETPDDCLVEFVKMRTGLDATATLTRLTLHGLRPSRETHVWLQEEMMQVEGQASGFSFTIAPTGFGGSAEERCEDCESVRAAASCTGS</sequence>
<dbReference type="Proteomes" id="UP001230649">
    <property type="component" value="Unassembled WGS sequence"/>
</dbReference>
<gene>
    <name evidence="1" type="ORF">QFC20_004256</name>
</gene>
<evidence type="ECO:0000313" key="2">
    <source>
        <dbReference type="Proteomes" id="UP001230649"/>
    </source>
</evidence>
<dbReference type="EMBL" id="JASBWS010000047">
    <property type="protein sequence ID" value="KAJ9105769.1"/>
    <property type="molecule type" value="Genomic_DNA"/>
</dbReference>